<sequence length="417" mass="47676">MASRRGELLAWRQKYEISEAASLELFGILGFRPGPTGPCVWCWWRKKACSSNGQTGVCDACALFPSICFRDQISDIGIYGKWTDPKYKSQRRWTSLQPIGKEFALVVQHFPHGPALRVGCSLFETEAKNATVSYLKLATSWVAFSTDPVRLQSLDRHDWECYLQQCCKRWITHNEKDELIKLAARFQYSELVTQAVQLCGAIRILMTGWHLYQGSDYIAAPEVISSQLDSLLELSIASLETKLLKNLQDSFRSRKNLEEVAMAVLIVINLTEKDIWRLMHWVLYEHGSPEWKHPTRPDDLLRRTLSLSQAMMALLPYVGNLPVKLVQAAVSENDVRYDAHNPESLRGSVLQKALQAMEGPQLAHDAVQSLSYDNFLKSHQPRCPDEARHDEELQYESQDDNYVWVSKEAILKAFEQQ</sequence>
<dbReference type="OrthoDB" id="4778432at2759"/>
<dbReference type="EMBL" id="JAGMUV010000016">
    <property type="protein sequence ID" value="KAH7132815.1"/>
    <property type="molecule type" value="Genomic_DNA"/>
</dbReference>
<evidence type="ECO:0000313" key="1">
    <source>
        <dbReference type="EMBL" id="KAH7132815.1"/>
    </source>
</evidence>
<dbReference type="Proteomes" id="UP000738349">
    <property type="component" value="Unassembled WGS sequence"/>
</dbReference>
<evidence type="ECO:0000313" key="2">
    <source>
        <dbReference type="Proteomes" id="UP000738349"/>
    </source>
</evidence>
<reference evidence="1" key="1">
    <citation type="journal article" date="2021" name="Nat. Commun.">
        <title>Genetic determinants of endophytism in the Arabidopsis root mycobiome.</title>
        <authorList>
            <person name="Mesny F."/>
            <person name="Miyauchi S."/>
            <person name="Thiergart T."/>
            <person name="Pickel B."/>
            <person name="Atanasova L."/>
            <person name="Karlsson M."/>
            <person name="Huettel B."/>
            <person name="Barry K.W."/>
            <person name="Haridas S."/>
            <person name="Chen C."/>
            <person name="Bauer D."/>
            <person name="Andreopoulos W."/>
            <person name="Pangilinan J."/>
            <person name="LaButti K."/>
            <person name="Riley R."/>
            <person name="Lipzen A."/>
            <person name="Clum A."/>
            <person name="Drula E."/>
            <person name="Henrissat B."/>
            <person name="Kohler A."/>
            <person name="Grigoriev I.V."/>
            <person name="Martin F.M."/>
            <person name="Hacquard S."/>
        </authorList>
    </citation>
    <scope>NUCLEOTIDE SEQUENCE</scope>
    <source>
        <strain evidence="1">MPI-CAGE-AT-0147</strain>
    </source>
</reference>
<dbReference type="PANTHER" id="PTHR35392:SF1">
    <property type="entry name" value="ZN(II)2CYS6 TRANSCRIPTION FACTOR (EUROFUNG)"/>
    <property type="match status" value="1"/>
</dbReference>
<comment type="caution">
    <text evidence="1">The sequence shown here is derived from an EMBL/GenBank/DDBJ whole genome shotgun (WGS) entry which is preliminary data.</text>
</comment>
<organism evidence="1 2">
    <name type="scientific">Dactylonectria macrodidyma</name>
    <dbReference type="NCBI Taxonomy" id="307937"/>
    <lineage>
        <taxon>Eukaryota</taxon>
        <taxon>Fungi</taxon>
        <taxon>Dikarya</taxon>
        <taxon>Ascomycota</taxon>
        <taxon>Pezizomycotina</taxon>
        <taxon>Sordariomycetes</taxon>
        <taxon>Hypocreomycetidae</taxon>
        <taxon>Hypocreales</taxon>
        <taxon>Nectriaceae</taxon>
        <taxon>Dactylonectria</taxon>
    </lineage>
</organism>
<name>A0A9P9IVR7_9HYPO</name>
<dbReference type="AlphaFoldDB" id="A0A9P9IVR7"/>
<keyword evidence="2" id="KW-1185">Reference proteome</keyword>
<gene>
    <name evidence="1" type="ORF">EDB81DRAFT_806511</name>
</gene>
<dbReference type="InterPro" id="IPR052973">
    <property type="entry name" value="Fungal_sec-metab_reg_TF"/>
</dbReference>
<accession>A0A9P9IVR7</accession>
<protein>
    <submittedName>
        <fullName evidence="1">Uncharacterized protein</fullName>
    </submittedName>
</protein>
<dbReference type="PANTHER" id="PTHR35392">
    <property type="entry name" value="ZN(II)2CYS6 TRANSCRIPTION FACTOR (EUROFUNG)-RELATED-RELATED"/>
    <property type="match status" value="1"/>
</dbReference>
<proteinExistence type="predicted"/>